<protein>
    <submittedName>
        <fullName evidence="6">Protein yellow-like</fullName>
    </submittedName>
</protein>
<dbReference type="GO" id="GO:0005576">
    <property type="term" value="C:extracellular region"/>
    <property type="evidence" value="ECO:0007669"/>
    <property type="project" value="UniProtKB-SubCell"/>
</dbReference>
<dbReference type="PANTHER" id="PTHR10009:SF7">
    <property type="entry name" value="GH10609P-RELATED"/>
    <property type="match status" value="1"/>
</dbReference>
<gene>
    <name evidence="6" type="primary">LOC103517657</name>
</gene>
<dbReference type="PaxDb" id="121845-A0A3Q0JEP4"/>
<accession>A0A3Q0JEP4</accession>
<dbReference type="Pfam" id="PF03022">
    <property type="entry name" value="MRJP"/>
    <property type="match status" value="1"/>
</dbReference>
<proteinExistence type="inferred from homology"/>
<name>A0A3Q0JEP4_DIACI</name>
<dbReference type="Proteomes" id="UP000079169">
    <property type="component" value="Unplaced"/>
</dbReference>
<keyword evidence="3" id="KW-0964">Secreted</keyword>
<dbReference type="InterPro" id="IPR017996">
    <property type="entry name" value="MRJP/yellow-related"/>
</dbReference>
<dbReference type="RefSeq" id="XP_026685478.1">
    <property type="nucleotide sequence ID" value="XM_026829677.1"/>
</dbReference>
<reference evidence="6" key="1">
    <citation type="submission" date="2025-08" db="UniProtKB">
        <authorList>
            <consortium name="RefSeq"/>
        </authorList>
    </citation>
    <scope>IDENTIFICATION</scope>
</reference>
<dbReference type="Gene3D" id="2.120.10.30">
    <property type="entry name" value="TolB, C-terminal domain"/>
    <property type="match status" value="1"/>
</dbReference>
<evidence type="ECO:0000256" key="1">
    <source>
        <dbReference type="ARBA" id="ARBA00004613"/>
    </source>
</evidence>
<dbReference type="AlphaFoldDB" id="A0A3Q0JEP4"/>
<dbReference type="KEGG" id="dci:103517657"/>
<sequence>MTVLHEWSSVDYVWPSSQDRDNAIRDGKYNASSVAILDVDVFDPANYGNASGNKEKRIFVTTPKLRTGIPVTLSTLSSKRSKDGSPLLEPFPNWDAHSEGNCDGLTSVFRVEVDECGRLWVLDTGKLNAFGETPKVVCPPQIVVYDLNQGDKVILRHKFPDSQIAANSLPLTIVIDTRNPQCTRQYAYIADVSAYKLLVFDLERKESWRVSSNYFYPDPKWGTFDLNGVRFDMTDGLFGIGLGPLVNGDRRVYFNALASVNEGWTLASILLNQTLLASHPSPTDLFRLSEFTRSSQSSNEVISAEGVMFFPLLKSNSLHCWKIWTEYKQENFVTLYTNNQTYTSSKAA</sequence>
<evidence type="ECO:0000256" key="2">
    <source>
        <dbReference type="ARBA" id="ARBA00009127"/>
    </source>
</evidence>
<evidence type="ECO:0000313" key="5">
    <source>
        <dbReference type="Proteomes" id="UP000079169"/>
    </source>
</evidence>
<organism evidence="5 6">
    <name type="scientific">Diaphorina citri</name>
    <name type="common">Asian citrus psyllid</name>
    <dbReference type="NCBI Taxonomy" id="121845"/>
    <lineage>
        <taxon>Eukaryota</taxon>
        <taxon>Metazoa</taxon>
        <taxon>Ecdysozoa</taxon>
        <taxon>Arthropoda</taxon>
        <taxon>Hexapoda</taxon>
        <taxon>Insecta</taxon>
        <taxon>Pterygota</taxon>
        <taxon>Neoptera</taxon>
        <taxon>Paraneoptera</taxon>
        <taxon>Hemiptera</taxon>
        <taxon>Sternorrhyncha</taxon>
        <taxon>Psylloidea</taxon>
        <taxon>Psyllidae</taxon>
        <taxon>Diaphorininae</taxon>
        <taxon>Diaphorina</taxon>
    </lineage>
</organism>
<comment type="subcellular location">
    <subcellularLocation>
        <location evidence="1">Secreted</location>
    </subcellularLocation>
</comment>
<dbReference type="PANTHER" id="PTHR10009">
    <property type="entry name" value="PROTEIN YELLOW-RELATED"/>
    <property type="match status" value="1"/>
</dbReference>
<evidence type="ECO:0000256" key="4">
    <source>
        <dbReference type="ARBA" id="ARBA00023180"/>
    </source>
</evidence>
<evidence type="ECO:0000256" key="3">
    <source>
        <dbReference type="ARBA" id="ARBA00022525"/>
    </source>
</evidence>
<dbReference type="GeneID" id="103517657"/>
<comment type="similarity">
    <text evidence="2">Belongs to the major royal jelly protein family.</text>
</comment>
<dbReference type="InterPro" id="IPR011042">
    <property type="entry name" value="6-blade_b-propeller_TolB-like"/>
</dbReference>
<keyword evidence="4" id="KW-0325">Glycoprotein</keyword>
<keyword evidence="5" id="KW-1185">Reference proteome</keyword>
<evidence type="ECO:0000313" key="6">
    <source>
        <dbReference type="RefSeq" id="XP_026685478.1"/>
    </source>
</evidence>